<proteinExistence type="predicted"/>
<protein>
    <submittedName>
        <fullName evidence="2">Uncharacterized protein</fullName>
    </submittedName>
</protein>
<dbReference type="EMBL" id="JBHTMK010000008">
    <property type="protein sequence ID" value="MFD1365185.1"/>
    <property type="molecule type" value="Genomic_DNA"/>
</dbReference>
<sequence length="183" mass="19988">MRSAAALTGRPLVFRPRRGPGAVPATVRKGHDSTIRDWPADVGADGDPDDDGRHSLLIRSNRTIGELRTAVVDFVRGLDLHEVTPSGESLGGALSLTASIDLKDRVTRVVAFNSYDYPRGGALGNLIARLIINSILVPMLGRPVFALERPRHHGPDPARRSRTLTTTIAGRWRPSCRARCSWR</sequence>
<feature type="region of interest" description="Disordered" evidence="1">
    <location>
        <begin position="1"/>
        <end position="30"/>
    </location>
</feature>
<reference evidence="3" key="1">
    <citation type="journal article" date="2019" name="Int. J. Syst. Evol. Microbiol.">
        <title>The Global Catalogue of Microorganisms (GCM) 10K type strain sequencing project: providing services to taxonomists for standard genome sequencing and annotation.</title>
        <authorList>
            <consortium name="The Broad Institute Genomics Platform"/>
            <consortium name="The Broad Institute Genome Sequencing Center for Infectious Disease"/>
            <person name="Wu L."/>
            <person name="Ma J."/>
        </authorList>
    </citation>
    <scope>NUCLEOTIDE SEQUENCE [LARGE SCALE GENOMIC DNA]</scope>
    <source>
        <strain evidence="3">CCM 7526</strain>
    </source>
</reference>
<dbReference type="InterPro" id="IPR029058">
    <property type="entry name" value="AB_hydrolase_fold"/>
</dbReference>
<name>A0ABW4A398_9ACTN</name>
<dbReference type="Proteomes" id="UP001597183">
    <property type="component" value="Unassembled WGS sequence"/>
</dbReference>
<dbReference type="Gene3D" id="3.40.50.1820">
    <property type="entry name" value="alpha/beta hydrolase"/>
    <property type="match status" value="1"/>
</dbReference>
<dbReference type="RefSeq" id="WP_317795422.1">
    <property type="nucleotide sequence ID" value="NZ_AP028461.1"/>
</dbReference>
<evidence type="ECO:0000313" key="2">
    <source>
        <dbReference type="EMBL" id="MFD1365185.1"/>
    </source>
</evidence>
<keyword evidence="3" id="KW-1185">Reference proteome</keyword>
<organism evidence="2 3">
    <name type="scientific">Actinoplanes sichuanensis</name>
    <dbReference type="NCBI Taxonomy" id="512349"/>
    <lineage>
        <taxon>Bacteria</taxon>
        <taxon>Bacillati</taxon>
        <taxon>Actinomycetota</taxon>
        <taxon>Actinomycetes</taxon>
        <taxon>Micromonosporales</taxon>
        <taxon>Micromonosporaceae</taxon>
        <taxon>Actinoplanes</taxon>
    </lineage>
</organism>
<comment type="caution">
    <text evidence="2">The sequence shown here is derived from an EMBL/GenBank/DDBJ whole genome shotgun (WGS) entry which is preliminary data.</text>
</comment>
<evidence type="ECO:0000256" key="1">
    <source>
        <dbReference type="SAM" id="MobiDB-lite"/>
    </source>
</evidence>
<dbReference type="SUPFAM" id="SSF53474">
    <property type="entry name" value="alpha/beta-Hydrolases"/>
    <property type="match status" value="1"/>
</dbReference>
<accession>A0ABW4A398</accession>
<gene>
    <name evidence="2" type="ORF">ACFQ5G_07515</name>
</gene>
<evidence type="ECO:0000313" key="3">
    <source>
        <dbReference type="Proteomes" id="UP001597183"/>
    </source>
</evidence>